<sequence>MVEDELTHLLQTRFGQTVRLEKIGGTIDRTAVYRVKGNESVAKLFFHAAQIKHRREVTAYEFLRSSRVAIPRLVDSGMLPSGVPWILISQLSGAPISELRTRFPDVARQMTGAMAGTLAQLHRLPADRSPLFVGERDLAELLAERLTKYAGFAATAAALDLPEKALLRTARDAMLRLRLDERGNWARKGVFVHGDFSMRNLLADMKRDGTTMTGLIDFERARLGDPAEDLCAAFLGEFYQDAHGWTHFLDVYRRQSHADDGLHIRFLYFFIGHVAEIATWAPGKDDAYYQNGLRALESLMSAAKLC</sequence>
<dbReference type="Gene3D" id="3.90.1200.10">
    <property type="match status" value="1"/>
</dbReference>
<dbReference type="EMBL" id="FCOJ02000083">
    <property type="protein sequence ID" value="SAK92944.1"/>
    <property type="molecule type" value="Genomic_DNA"/>
</dbReference>
<evidence type="ECO:0000313" key="2">
    <source>
        <dbReference type="EMBL" id="SAK92944.1"/>
    </source>
</evidence>
<dbReference type="InterPro" id="IPR011009">
    <property type="entry name" value="Kinase-like_dom_sf"/>
</dbReference>
<dbReference type="AlphaFoldDB" id="A0A158DEA7"/>
<dbReference type="Proteomes" id="UP000054596">
    <property type="component" value="Unassembled WGS sequence"/>
</dbReference>
<dbReference type="PANTHER" id="PTHR21310">
    <property type="entry name" value="AMINOGLYCOSIDE PHOSPHOTRANSFERASE-RELATED-RELATED"/>
    <property type="match status" value="1"/>
</dbReference>
<dbReference type="SUPFAM" id="SSF56112">
    <property type="entry name" value="Protein kinase-like (PK-like)"/>
    <property type="match status" value="1"/>
</dbReference>
<dbReference type="InterPro" id="IPR002575">
    <property type="entry name" value="Aminoglycoside_PTrfase"/>
</dbReference>
<dbReference type="InterPro" id="IPR051678">
    <property type="entry name" value="AGP_Transferase"/>
</dbReference>
<dbReference type="PANTHER" id="PTHR21310:SF15">
    <property type="entry name" value="AMINOGLYCOSIDE PHOSPHOTRANSFERASE DOMAIN-CONTAINING PROTEIN"/>
    <property type="match status" value="1"/>
</dbReference>
<dbReference type="PIRSF" id="PIRSF000707">
    <property type="entry name" value="Hygromycin-B_kinase"/>
    <property type="match status" value="1"/>
</dbReference>
<comment type="caution">
    <text evidence="2">The sequence shown here is derived from an EMBL/GenBank/DDBJ whole genome shotgun (WGS) entry which is preliminary data.</text>
</comment>
<proteinExistence type="predicted"/>
<keyword evidence="3" id="KW-1185">Reference proteome</keyword>
<dbReference type="InterPro" id="IPR016259">
    <property type="entry name" value="Hygromycin-B_Kinase"/>
</dbReference>
<organism evidence="2 3">
    <name type="scientific">Caballeronia glebae</name>
    <dbReference type="NCBI Taxonomy" id="1777143"/>
    <lineage>
        <taxon>Bacteria</taxon>
        <taxon>Pseudomonadati</taxon>
        <taxon>Pseudomonadota</taxon>
        <taxon>Betaproteobacteria</taxon>
        <taxon>Burkholderiales</taxon>
        <taxon>Burkholderiaceae</taxon>
        <taxon>Caballeronia</taxon>
    </lineage>
</organism>
<evidence type="ECO:0000313" key="3">
    <source>
        <dbReference type="Proteomes" id="UP000054596"/>
    </source>
</evidence>
<accession>A0A158DEA7</accession>
<evidence type="ECO:0000259" key="1">
    <source>
        <dbReference type="Pfam" id="PF01636"/>
    </source>
</evidence>
<dbReference type="STRING" id="1777143.AWB82_06660"/>
<feature type="domain" description="Aminoglycoside phosphotransferase" evidence="1">
    <location>
        <begin position="22"/>
        <end position="255"/>
    </location>
</feature>
<reference evidence="2" key="1">
    <citation type="submission" date="2016-01" db="EMBL/GenBank/DDBJ databases">
        <authorList>
            <person name="Peeters C."/>
        </authorList>
    </citation>
    <scope>NUCLEOTIDE SEQUENCE [LARGE SCALE GENOMIC DNA]</scope>
    <source>
        <strain evidence="2">LMG 29325</strain>
    </source>
</reference>
<dbReference type="Pfam" id="PF01636">
    <property type="entry name" value="APH"/>
    <property type="match status" value="1"/>
</dbReference>
<dbReference type="RefSeq" id="WP_159462651.1">
    <property type="nucleotide sequence ID" value="NZ_FCOJ02000083.1"/>
</dbReference>
<dbReference type="OrthoDB" id="3806873at2"/>
<name>A0A158DEA7_9BURK</name>
<dbReference type="GO" id="GO:0016740">
    <property type="term" value="F:transferase activity"/>
    <property type="evidence" value="ECO:0007669"/>
    <property type="project" value="UniProtKB-KW"/>
</dbReference>
<gene>
    <name evidence="2" type="ORF">AWB82_06660</name>
</gene>
<protein>
    <submittedName>
        <fullName evidence="2">Phosphotransferase enzyme family protein</fullName>
    </submittedName>
</protein>